<comment type="catalytic activity">
    <reaction evidence="7">
        <text>guanosine(26) in tRNA + 2 S-adenosyl-L-methionine = N(2)-dimethylguanosine(26) in tRNA + 2 S-adenosyl-L-homocysteine + 2 H(+)</text>
        <dbReference type="Rhea" id="RHEA:43140"/>
        <dbReference type="Rhea" id="RHEA-COMP:10359"/>
        <dbReference type="Rhea" id="RHEA-COMP:10360"/>
        <dbReference type="ChEBI" id="CHEBI:15378"/>
        <dbReference type="ChEBI" id="CHEBI:57856"/>
        <dbReference type="ChEBI" id="CHEBI:59789"/>
        <dbReference type="ChEBI" id="CHEBI:74269"/>
        <dbReference type="ChEBI" id="CHEBI:74513"/>
        <dbReference type="EC" id="2.1.1.216"/>
    </reaction>
</comment>
<evidence type="ECO:0000256" key="3">
    <source>
        <dbReference type="ARBA" id="ARBA00022679"/>
    </source>
</evidence>
<dbReference type="GO" id="GO:0160104">
    <property type="term" value="F:tRNA (guanine(26)-N2)-dimethyltransferase activity"/>
    <property type="evidence" value="ECO:0007669"/>
    <property type="project" value="UniProtKB-UniRule"/>
</dbReference>
<proteinExistence type="inferred from homology"/>
<dbReference type="FunFam" id="3.30.56.70:FF:000001">
    <property type="entry name" value="tRNA (guanine(26)-N(2))-dimethyltransferase"/>
    <property type="match status" value="1"/>
</dbReference>
<dbReference type="SUPFAM" id="SSF53335">
    <property type="entry name" value="S-adenosyl-L-methionine-dependent methyltransferases"/>
    <property type="match status" value="1"/>
</dbReference>
<dbReference type="CDD" id="cd02440">
    <property type="entry name" value="AdoMet_MTases"/>
    <property type="match status" value="1"/>
</dbReference>
<comment type="similarity">
    <text evidence="7">Belongs to the class I-like SAM-binding methyltransferase superfamily. Trm1 family.</text>
</comment>
<organism evidence="8 9">
    <name type="scientific">Gossypium anomalum</name>
    <dbReference type="NCBI Taxonomy" id="47600"/>
    <lineage>
        <taxon>Eukaryota</taxon>
        <taxon>Viridiplantae</taxon>
        <taxon>Streptophyta</taxon>
        <taxon>Embryophyta</taxon>
        <taxon>Tracheophyta</taxon>
        <taxon>Spermatophyta</taxon>
        <taxon>Magnoliopsida</taxon>
        <taxon>eudicotyledons</taxon>
        <taxon>Gunneridae</taxon>
        <taxon>Pentapetalae</taxon>
        <taxon>rosids</taxon>
        <taxon>malvids</taxon>
        <taxon>Malvales</taxon>
        <taxon>Malvaceae</taxon>
        <taxon>Malvoideae</taxon>
        <taxon>Gossypium</taxon>
    </lineage>
</organism>
<dbReference type="PANTHER" id="PTHR10631">
    <property type="entry name" value="N 2 ,N 2 -DIMETHYLGUANOSINE TRNA METHYLTRANSFERASE"/>
    <property type="match status" value="1"/>
</dbReference>
<gene>
    <name evidence="8" type="ORF">CXB51_010899</name>
</gene>
<reference evidence="8 9" key="1">
    <citation type="journal article" date="2021" name="bioRxiv">
        <title>The Gossypium anomalum genome as a resource for cotton improvement and evolutionary analysis of hybrid incompatibility.</title>
        <authorList>
            <person name="Grover C.E."/>
            <person name="Yuan D."/>
            <person name="Arick M.A."/>
            <person name="Miller E.R."/>
            <person name="Hu G."/>
            <person name="Peterson D.G."/>
            <person name="Wendel J.F."/>
            <person name="Udall J.A."/>
        </authorList>
    </citation>
    <scope>NUCLEOTIDE SEQUENCE [LARGE SCALE GENOMIC DNA]</scope>
    <source>
        <strain evidence="8">JFW-Udall</strain>
        <tissue evidence="8">Leaf</tissue>
    </source>
</reference>
<keyword evidence="5 7" id="KW-0819">tRNA processing</keyword>
<evidence type="ECO:0000256" key="2">
    <source>
        <dbReference type="ARBA" id="ARBA00022603"/>
    </source>
</evidence>
<dbReference type="EC" id="2.1.1.216" evidence="7"/>
<keyword evidence="9" id="KW-1185">Reference proteome</keyword>
<dbReference type="Proteomes" id="UP000701853">
    <property type="component" value="Chromosome 5"/>
</dbReference>
<evidence type="ECO:0000256" key="7">
    <source>
        <dbReference type="PROSITE-ProRule" id="PRU00958"/>
    </source>
</evidence>
<keyword evidence="4 7" id="KW-0949">S-adenosyl-L-methionine</keyword>
<evidence type="ECO:0000256" key="1">
    <source>
        <dbReference type="ARBA" id="ARBA00022555"/>
    </source>
</evidence>
<keyword evidence="3 7" id="KW-0808">Transferase</keyword>
<dbReference type="InterPro" id="IPR042296">
    <property type="entry name" value="tRNA_met_Trm1_C"/>
</dbReference>
<dbReference type="Gene3D" id="3.40.50.150">
    <property type="entry name" value="Vaccinia Virus protein VP39"/>
    <property type="match status" value="1"/>
</dbReference>
<evidence type="ECO:0000256" key="4">
    <source>
        <dbReference type="ARBA" id="ARBA00022691"/>
    </source>
</evidence>
<protein>
    <recommendedName>
        <fullName evidence="7">tRNA (guanine(26)-N(2))-dimethyltransferase</fullName>
        <ecNumber evidence="7">2.1.1.216</ecNumber>
    </recommendedName>
</protein>
<dbReference type="GO" id="GO:0000049">
    <property type="term" value="F:tRNA binding"/>
    <property type="evidence" value="ECO:0007669"/>
    <property type="project" value="UniProtKB-UniRule"/>
</dbReference>
<dbReference type="PANTHER" id="PTHR10631:SF9">
    <property type="entry name" value="TRNA (GUANINE(26)-N(2))-DIMETHYLTRANSFERASE"/>
    <property type="match status" value="1"/>
</dbReference>
<evidence type="ECO:0000256" key="6">
    <source>
        <dbReference type="ARBA" id="ARBA00022884"/>
    </source>
</evidence>
<keyword evidence="1 7" id="KW-0820">tRNA-binding</keyword>
<dbReference type="PROSITE" id="PS51626">
    <property type="entry name" value="SAM_MT_TRM1"/>
    <property type="match status" value="1"/>
</dbReference>
<dbReference type="AlphaFoldDB" id="A0A8J5Z7X2"/>
<keyword evidence="2 7" id="KW-0489">Methyltransferase</keyword>
<dbReference type="EMBL" id="JAHUZN010000005">
    <property type="protein sequence ID" value="KAG8493486.1"/>
    <property type="molecule type" value="Genomic_DNA"/>
</dbReference>
<name>A0A8J5Z7X2_9ROSI</name>
<dbReference type="FunFam" id="3.40.50.150:FF:000243">
    <property type="entry name" value="tRNA (guanine(26)-N(2))-dimethyltransferase"/>
    <property type="match status" value="1"/>
</dbReference>
<dbReference type="GO" id="GO:0002940">
    <property type="term" value="P:tRNA N2-guanine methylation"/>
    <property type="evidence" value="ECO:0007669"/>
    <property type="project" value="TreeGrafter"/>
</dbReference>
<evidence type="ECO:0000313" key="8">
    <source>
        <dbReference type="EMBL" id="KAG8493486.1"/>
    </source>
</evidence>
<keyword evidence="6 7" id="KW-0694">RNA-binding</keyword>
<evidence type="ECO:0000256" key="5">
    <source>
        <dbReference type="ARBA" id="ARBA00022694"/>
    </source>
</evidence>
<dbReference type="InterPro" id="IPR002905">
    <property type="entry name" value="Trm1"/>
</dbReference>
<dbReference type="GO" id="GO:0005634">
    <property type="term" value="C:nucleus"/>
    <property type="evidence" value="ECO:0007669"/>
    <property type="project" value="TreeGrafter"/>
</dbReference>
<dbReference type="InterPro" id="IPR029063">
    <property type="entry name" value="SAM-dependent_MTases_sf"/>
</dbReference>
<accession>A0A8J5Z7X2</accession>
<dbReference type="OrthoDB" id="6349953at2759"/>
<evidence type="ECO:0000313" key="9">
    <source>
        <dbReference type="Proteomes" id="UP000701853"/>
    </source>
</evidence>
<sequence length="509" mass="56402">MLSLNPKTLSASPFNPRSFLIPKKPSISSPSLYVNSTTCCQPNQITERGILFDTGDTFFRHESATGRDLGVLSAALYKQSKGQLRVLDAMCGCGIRSLRYLVESKADFVLANDANESHRRVILDNLAQVERLEGEKKRWVVTHCEANRILTDCYLQRDYFDYIDLDSFGSDSSFFLRAAFSSLKLDGLVYVTSTDGYSSGGHRPFHSLSAFGAYVRPMPYANELGLRILIGGAVREASVLGYRVTPLFSYYSYHGPVFRVLLRMNRGKLPEKRDYGFICYCNRCGNSQAISWDELGQIRCPCNNSTKDAASLVVSGPLWTGPLHSGAYIMEMLNLAEQWGWVGKAAGTGLEKLLKRMLEESDPRLPFGYIKLDEVASRAQTNTPSISTIMSSLHKEGYAASRSHIAHNAIKTDCPMAGCIRIAKKIHGCQELQALKKKSTLQLSFEQPDICSQMDRVVLACLSLGTDFATRLVRDGIRVCTSNAELGNESLSKALKNSDLMLFDSNTTS</sequence>
<dbReference type="Gene3D" id="3.30.56.70">
    <property type="entry name" value="N2,N2-dimethylguanosine tRNA methyltransferase, C-terminal domain"/>
    <property type="match status" value="1"/>
</dbReference>
<dbReference type="Pfam" id="PF02005">
    <property type="entry name" value="TRM"/>
    <property type="match status" value="1"/>
</dbReference>
<comment type="caution">
    <text evidence="8">The sequence shown here is derived from an EMBL/GenBank/DDBJ whole genome shotgun (WGS) entry which is preliminary data.</text>
</comment>